<gene>
    <name evidence="2" type="ORF">SPRG_16797</name>
</gene>
<dbReference type="VEuPathDB" id="FungiDB:SPRG_16797"/>
<dbReference type="Pfam" id="PF07714">
    <property type="entry name" value="PK_Tyr_Ser-Thr"/>
    <property type="match status" value="1"/>
</dbReference>
<dbReference type="EMBL" id="KK583633">
    <property type="protein sequence ID" value="KDO17538.1"/>
    <property type="molecule type" value="Genomic_DNA"/>
</dbReference>
<dbReference type="SUPFAM" id="SSF56112">
    <property type="entry name" value="Protein kinase-like (PK-like)"/>
    <property type="match status" value="1"/>
</dbReference>
<dbReference type="GO" id="GO:0004672">
    <property type="term" value="F:protein kinase activity"/>
    <property type="evidence" value="ECO:0007669"/>
    <property type="project" value="InterPro"/>
</dbReference>
<dbReference type="Proteomes" id="UP000030745">
    <property type="component" value="Unassembled WGS sequence"/>
</dbReference>
<accession>A0A067BH83</accession>
<evidence type="ECO:0000313" key="3">
    <source>
        <dbReference type="Proteomes" id="UP000030745"/>
    </source>
</evidence>
<feature type="domain" description="Serine-threonine/tyrosine-protein kinase catalytic" evidence="1">
    <location>
        <begin position="4"/>
        <end position="64"/>
    </location>
</feature>
<sequence length="75" mass="8158">IMVGTEPFGRDMPPQEAAALVLEGHRLSIDAASACPDEHRSLLAACLRSDPQARPSMMDIARTLDDWLRANALSK</sequence>
<protein>
    <recommendedName>
        <fullName evidence="1">Serine-threonine/tyrosine-protein kinase catalytic domain-containing protein</fullName>
    </recommendedName>
</protein>
<feature type="non-terminal residue" evidence="2">
    <location>
        <position position="1"/>
    </location>
</feature>
<dbReference type="KEGG" id="spar:SPRG_16797"/>
<dbReference type="AlphaFoldDB" id="A0A067BH83"/>
<evidence type="ECO:0000313" key="2">
    <source>
        <dbReference type="EMBL" id="KDO17538.1"/>
    </source>
</evidence>
<dbReference type="GeneID" id="24138388"/>
<organism evidence="2 3">
    <name type="scientific">Saprolegnia parasitica (strain CBS 223.65)</name>
    <dbReference type="NCBI Taxonomy" id="695850"/>
    <lineage>
        <taxon>Eukaryota</taxon>
        <taxon>Sar</taxon>
        <taxon>Stramenopiles</taxon>
        <taxon>Oomycota</taxon>
        <taxon>Saprolegniomycetes</taxon>
        <taxon>Saprolegniales</taxon>
        <taxon>Saprolegniaceae</taxon>
        <taxon>Saprolegnia</taxon>
    </lineage>
</organism>
<proteinExistence type="predicted"/>
<keyword evidence="3" id="KW-1185">Reference proteome</keyword>
<dbReference type="RefSeq" id="XP_012211756.1">
    <property type="nucleotide sequence ID" value="XM_012356366.1"/>
</dbReference>
<dbReference type="OrthoDB" id="98077at2759"/>
<reference evidence="2 3" key="1">
    <citation type="journal article" date="2013" name="PLoS Genet.">
        <title>Distinctive expansion of potential virulence genes in the genome of the oomycete fish pathogen Saprolegnia parasitica.</title>
        <authorList>
            <person name="Jiang R.H."/>
            <person name="de Bruijn I."/>
            <person name="Haas B.J."/>
            <person name="Belmonte R."/>
            <person name="Lobach L."/>
            <person name="Christie J."/>
            <person name="van den Ackerveken G."/>
            <person name="Bottin A."/>
            <person name="Bulone V."/>
            <person name="Diaz-Moreno S.M."/>
            <person name="Dumas B."/>
            <person name="Fan L."/>
            <person name="Gaulin E."/>
            <person name="Govers F."/>
            <person name="Grenville-Briggs L.J."/>
            <person name="Horner N.R."/>
            <person name="Levin J.Z."/>
            <person name="Mammella M."/>
            <person name="Meijer H.J."/>
            <person name="Morris P."/>
            <person name="Nusbaum C."/>
            <person name="Oome S."/>
            <person name="Phillips A.J."/>
            <person name="van Rooyen D."/>
            <person name="Rzeszutek E."/>
            <person name="Saraiva M."/>
            <person name="Secombes C.J."/>
            <person name="Seidl M.F."/>
            <person name="Snel B."/>
            <person name="Stassen J.H."/>
            <person name="Sykes S."/>
            <person name="Tripathy S."/>
            <person name="van den Berg H."/>
            <person name="Vega-Arreguin J.C."/>
            <person name="Wawra S."/>
            <person name="Young S.K."/>
            <person name="Zeng Q."/>
            <person name="Dieguez-Uribeondo J."/>
            <person name="Russ C."/>
            <person name="Tyler B.M."/>
            <person name="van West P."/>
        </authorList>
    </citation>
    <scope>NUCLEOTIDE SEQUENCE [LARGE SCALE GENOMIC DNA]</scope>
    <source>
        <strain evidence="2 3">CBS 223.65</strain>
    </source>
</reference>
<dbReference type="InterPro" id="IPR011009">
    <property type="entry name" value="Kinase-like_dom_sf"/>
</dbReference>
<dbReference type="InterPro" id="IPR001245">
    <property type="entry name" value="Ser-Thr/Tyr_kinase_cat_dom"/>
</dbReference>
<evidence type="ECO:0000259" key="1">
    <source>
        <dbReference type="Pfam" id="PF07714"/>
    </source>
</evidence>
<name>A0A067BH83_SAPPC</name>
<dbReference type="Gene3D" id="1.10.510.10">
    <property type="entry name" value="Transferase(Phosphotransferase) domain 1"/>
    <property type="match status" value="1"/>
</dbReference>